<feature type="region of interest" description="Disordered" evidence="1">
    <location>
        <begin position="310"/>
        <end position="480"/>
    </location>
</feature>
<dbReference type="EMBL" id="ML210205">
    <property type="protein sequence ID" value="TFK24151.1"/>
    <property type="molecule type" value="Genomic_DNA"/>
</dbReference>
<sequence length="516" mass="54362">MAFHPKQQNQLDSFLYTHSHSTWSRISYTLHFIIYYANSLAFNPPVHSITSYSSSCSLPTYPLLSYSTRPILLVLFYVPHTKLTHPPTSDHTRYTHQPHRPLNHNSITTTPPLPPHPAHPTRQHTYTQTHNGPHPTNPTPSFRRSHYPSSSSHPRTRTRYNAYNAYRRTNTPLTPTPASNTPHTPPYTNTHPPELDDSDFGDFVEGVGENASGERISDLGPARARAAVGGGGDLGPTAVGDPSPGSIDLLSPASSHNSTTATTAANDGVKDIVDNREGVDNARQPRADSYADADSDAGLGVLRVLHPTAQQTQSTQAPPLASKPLIPAPGTPTPTQHAPAPLTPTPVPAPELAAPTPLAPALPTQPTPLAITPPVPKPTPGPAPTTKKPIALDLPDQGEEHSFDPLTLSSSSLSSSALPLPSLSSSSTTTTVPSSSSNTPIPPIPHHAHAHAHPIKPAAHPIPRTPTVIPPTPRTAVTSGPGFGMGVPLGRVVPPAAGVGGCSGATVLVGLMYMEG</sequence>
<feature type="compositionally biased region" description="Low complexity" evidence="1">
    <location>
        <begin position="251"/>
        <end position="265"/>
    </location>
</feature>
<name>A0A5C3KU63_COPMA</name>
<dbReference type="AlphaFoldDB" id="A0A5C3KU63"/>
<protein>
    <submittedName>
        <fullName evidence="2">Uncharacterized protein</fullName>
    </submittedName>
</protein>
<gene>
    <name evidence="2" type="ORF">FA15DRAFT_431803</name>
</gene>
<proteinExistence type="predicted"/>
<keyword evidence="3" id="KW-1185">Reference proteome</keyword>
<feature type="compositionally biased region" description="Low complexity" evidence="1">
    <location>
        <begin position="147"/>
        <end position="171"/>
    </location>
</feature>
<feature type="compositionally biased region" description="Low complexity" evidence="1">
    <location>
        <begin position="180"/>
        <end position="192"/>
    </location>
</feature>
<evidence type="ECO:0000256" key="1">
    <source>
        <dbReference type="SAM" id="MobiDB-lite"/>
    </source>
</evidence>
<feature type="region of interest" description="Disordered" evidence="1">
    <location>
        <begin position="227"/>
        <end position="293"/>
    </location>
</feature>
<reference evidence="2 3" key="1">
    <citation type="journal article" date="2019" name="Nat. Ecol. Evol.">
        <title>Megaphylogeny resolves global patterns of mushroom evolution.</title>
        <authorList>
            <person name="Varga T."/>
            <person name="Krizsan K."/>
            <person name="Foldi C."/>
            <person name="Dima B."/>
            <person name="Sanchez-Garcia M."/>
            <person name="Sanchez-Ramirez S."/>
            <person name="Szollosi G.J."/>
            <person name="Szarkandi J.G."/>
            <person name="Papp V."/>
            <person name="Albert L."/>
            <person name="Andreopoulos W."/>
            <person name="Angelini C."/>
            <person name="Antonin V."/>
            <person name="Barry K.W."/>
            <person name="Bougher N.L."/>
            <person name="Buchanan P."/>
            <person name="Buyck B."/>
            <person name="Bense V."/>
            <person name="Catcheside P."/>
            <person name="Chovatia M."/>
            <person name="Cooper J."/>
            <person name="Damon W."/>
            <person name="Desjardin D."/>
            <person name="Finy P."/>
            <person name="Geml J."/>
            <person name="Haridas S."/>
            <person name="Hughes K."/>
            <person name="Justo A."/>
            <person name="Karasinski D."/>
            <person name="Kautmanova I."/>
            <person name="Kiss B."/>
            <person name="Kocsube S."/>
            <person name="Kotiranta H."/>
            <person name="LaButti K.M."/>
            <person name="Lechner B.E."/>
            <person name="Liimatainen K."/>
            <person name="Lipzen A."/>
            <person name="Lukacs Z."/>
            <person name="Mihaltcheva S."/>
            <person name="Morgado L.N."/>
            <person name="Niskanen T."/>
            <person name="Noordeloos M.E."/>
            <person name="Ohm R.A."/>
            <person name="Ortiz-Santana B."/>
            <person name="Ovrebo C."/>
            <person name="Racz N."/>
            <person name="Riley R."/>
            <person name="Savchenko A."/>
            <person name="Shiryaev A."/>
            <person name="Soop K."/>
            <person name="Spirin V."/>
            <person name="Szebenyi C."/>
            <person name="Tomsovsky M."/>
            <person name="Tulloss R.E."/>
            <person name="Uehling J."/>
            <person name="Grigoriev I.V."/>
            <person name="Vagvolgyi C."/>
            <person name="Papp T."/>
            <person name="Martin F.M."/>
            <person name="Miettinen O."/>
            <person name="Hibbett D.S."/>
            <person name="Nagy L.G."/>
        </authorList>
    </citation>
    <scope>NUCLEOTIDE SEQUENCE [LARGE SCALE GENOMIC DNA]</scope>
    <source>
        <strain evidence="2 3">CBS 121175</strain>
    </source>
</reference>
<evidence type="ECO:0000313" key="3">
    <source>
        <dbReference type="Proteomes" id="UP000307440"/>
    </source>
</evidence>
<feature type="compositionally biased region" description="Low complexity" evidence="1">
    <location>
        <begin position="310"/>
        <end position="320"/>
    </location>
</feature>
<dbReference type="Proteomes" id="UP000307440">
    <property type="component" value="Unassembled WGS sequence"/>
</dbReference>
<dbReference type="STRING" id="230819.A0A5C3KU63"/>
<accession>A0A5C3KU63</accession>
<feature type="compositionally biased region" description="Basic and acidic residues" evidence="1">
    <location>
        <begin position="268"/>
        <end position="286"/>
    </location>
</feature>
<organism evidence="2 3">
    <name type="scientific">Coprinopsis marcescibilis</name>
    <name type="common">Agaric fungus</name>
    <name type="synonym">Psathyrella marcescibilis</name>
    <dbReference type="NCBI Taxonomy" id="230819"/>
    <lineage>
        <taxon>Eukaryota</taxon>
        <taxon>Fungi</taxon>
        <taxon>Dikarya</taxon>
        <taxon>Basidiomycota</taxon>
        <taxon>Agaricomycotina</taxon>
        <taxon>Agaricomycetes</taxon>
        <taxon>Agaricomycetidae</taxon>
        <taxon>Agaricales</taxon>
        <taxon>Agaricineae</taxon>
        <taxon>Psathyrellaceae</taxon>
        <taxon>Coprinopsis</taxon>
    </lineage>
</organism>
<feature type="compositionally biased region" description="Pro residues" evidence="1">
    <location>
        <begin position="357"/>
        <end position="383"/>
    </location>
</feature>
<feature type="compositionally biased region" description="Low complexity" evidence="1">
    <location>
        <begin position="455"/>
        <end position="467"/>
    </location>
</feature>
<evidence type="ECO:0000313" key="2">
    <source>
        <dbReference type="EMBL" id="TFK24151.1"/>
    </source>
</evidence>
<feature type="compositionally biased region" description="Low complexity" evidence="1">
    <location>
        <begin position="405"/>
        <end position="439"/>
    </location>
</feature>
<feature type="region of interest" description="Disordered" evidence="1">
    <location>
        <begin position="86"/>
        <end position="192"/>
    </location>
</feature>